<keyword evidence="1" id="KW-0175">Coiled coil</keyword>
<evidence type="ECO:0000256" key="1">
    <source>
        <dbReference type="SAM" id="Coils"/>
    </source>
</evidence>
<feature type="coiled-coil region" evidence="1">
    <location>
        <begin position="12"/>
        <end position="46"/>
    </location>
</feature>
<dbReference type="Pfam" id="PF03357">
    <property type="entry name" value="Snf7"/>
    <property type="match status" value="1"/>
</dbReference>
<protein>
    <submittedName>
        <fullName evidence="3">Uncharacterized protein</fullName>
    </submittedName>
</protein>
<accession>A0A7S2TJK4</accession>
<feature type="compositionally biased region" description="Basic and acidic residues" evidence="2">
    <location>
        <begin position="188"/>
        <end position="207"/>
    </location>
</feature>
<feature type="region of interest" description="Disordered" evidence="2">
    <location>
        <begin position="182"/>
        <end position="207"/>
    </location>
</feature>
<dbReference type="EMBL" id="HBHP01005970">
    <property type="protein sequence ID" value="CAD9751420.1"/>
    <property type="molecule type" value="Transcribed_RNA"/>
</dbReference>
<organism evidence="3">
    <name type="scientific">Lotharella oceanica</name>
    <dbReference type="NCBI Taxonomy" id="641309"/>
    <lineage>
        <taxon>Eukaryota</taxon>
        <taxon>Sar</taxon>
        <taxon>Rhizaria</taxon>
        <taxon>Cercozoa</taxon>
        <taxon>Chlorarachniophyceae</taxon>
        <taxon>Lotharella</taxon>
    </lineage>
</organism>
<evidence type="ECO:0000313" key="3">
    <source>
        <dbReference type="EMBL" id="CAD9751420.1"/>
    </source>
</evidence>
<evidence type="ECO:0000256" key="2">
    <source>
        <dbReference type="SAM" id="MobiDB-lite"/>
    </source>
</evidence>
<proteinExistence type="predicted"/>
<dbReference type="GO" id="GO:0007034">
    <property type="term" value="P:vacuolar transport"/>
    <property type="evidence" value="ECO:0007669"/>
    <property type="project" value="InterPro"/>
</dbReference>
<sequence length="207" mass="23831">MGNVFGEKKSAKEIVREQKRLVNRSVRQLEREITGLKREEAKIIKNIKKDAKANQLSSVKIMAKDLVRIRKQQTKFLNLTAQLRAISLQMTTVQSINTMSESIKKVSTAMTKLNAQIKLPELQKAINNFVKQSEKMEMKQEVMQDAMEDVFDDVEDEEESEQIVNQVLDELQINLDQQLVDAPGKKVKQTEKEENKDKELEARMGNL</sequence>
<name>A0A7S2TJK4_9EUKA</name>
<dbReference type="PANTHER" id="PTHR10476">
    <property type="entry name" value="CHARGED MULTIVESICULAR BODY PROTEIN"/>
    <property type="match status" value="1"/>
</dbReference>
<dbReference type="AlphaFoldDB" id="A0A7S2TJK4"/>
<reference evidence="3" key="1">
    <citation type="submission" date="2021-01" db="EMBL/GenBank/DDBJ databases">
        <authorList>
            <person name="Corre E."/>
            <person name="Pelletier E."/>
            <person name="Niang G."/>
            <person name="Scheremetjew M."/>
            <person name="Finn R."/>
            <person name="Kale V."/>
            <person name="Holt S."/>
            <person name="Cochrane G."/>
            <person name="Meng A."/>
            <person name="Brown T."/>
            <person name="Cohen L."/>
        </authorList>
    </citation>
    <scope>NUCLEOTIDE SEQUENCE</scope>
    <source>
        <strain evidence="3">CCMP622</strain>
    </source>
</reference>
<dbReference type="Gene3D" id="6.10.140.1230">
    <property type="match status" value="1"/>
</dbReference>
<gene>
    <name evidence="3" type="ORF">LSP00402_LOCUS3694</name>
</gene>
<dbReference type="InterPro" id="IPR005024">
    <property type="entry name" value="Snf7_fam"/>
</dbReference>